<evidence type="ECO:0000256" key="3">
    <source>
        <dbReference type="ARBA" id="ARBA00023235"/>
    </source>
</evidence>
<feature type="domain" description="PPIase cyclophilin-type" evidence="5">
    <location>
        <begin position="50"/>
        <end position="215"/>
    </location>
</feature>
<dbReference type="RefSeq" id="WP_120325232.1">
    <property type="nucleotide sequence ID" value="NZ_RAPF01000006.1"/>
</dbReference>
<organism evidence="6 7">
    <name type="scientific">Altericroceibacterium spongiae</name>
    <dbReference type="NCBI Taxonomy" id="2320269"/>
    <lineage>
        <taxon>Bacteria</taxon>
        <taxon>Pseudomonadati</taxon>
        <taxon>Pseudomonadota</taxon>
        <taxon>Alphaproteobacteria</taxon>
        <taxon>Sphingomonadales</taxon>
        <taxon>Erythrobacteraceae</taxon>
        <taxon>Altericroceibacterium</taxon>
    </lineage>
</organism>
<evidence type="ECO:0000256" key="4">
    <source>
        <dbReference type="SAM" id="SignalP"/>
    </source>
</evidence>
<dbReference type="PANTHER" id="PTHR45625">
    <property type="entry name" value="PEPTIDYL-PROLYL CIS-TRANS ISOMERASE-RELATED"/>
    <property type="match status" value="1"/>
</dbReference>
<sequence length="228" mass="24684">MPKFVLFAAPLLFIAHSAFAQDVPAETPAPAPETAHKPATQRVIIETTRGDITLALETERAPITAANFLRYADEDRFDGTVFYRAMKVNWGDQPNGLLQGGTQNDPKRILDPIEHEPTTDTGLSHTRGAISMARFAPGTATGDFSIMLGEMTGLDAHPEADNDDAKAGFAVFGHVVDGMDVVENIFNSAIDPEKGEGFLKGQMLAEPVEILDVHRVETDEADEDQPTP</sequence>
<gene>
    <name evidence="6" type="ORF">D6851_12590</name>
</gene>
<dbReference type="GO" id="GO:0003755">
    <property type="term" value="F:peptidyl-prolyl cis-trans isomerase activity"/>
    <property type="evidence" value="ECO:0007669"/>
    <property type="project" value="UniProtKB-KW"/>
</dbReference>
<keyword evidence="2" id="KW-0697">Rotamase</keyword>
<dbReference type="SUPFAM" id="SSF50891">
    <property type="entry name" value="Cyclophilin-like"/>
    <property type="match status" value="1"/>
</dbReference>
<dbReference type="Proteomes" id="UP000284395">
    <property type="component" value="Unassembled WGS sequence"/>
</dbReference>
<dbReference type="EC" id="5.2.1.8" evidence="1"/>
<dbReference type="PANTHER" id="PTHR45625:SF4">
    <property type="entry name" value="PEPTIDYLPROLYL ISOMERASE DOMAIN AND WD REPEAT-CONTAINING PROTEIN 1"/>
    <property type="match status" value="1"/>
</dbReference>
<dbReference type="OrthoDB" id="9807797at2"/>
<name>A0A420EF34_9SPHN</name>
<proteinExistence type="predicted"/>
<keyword evidence="7" id="KW-1185">Reference proteome</keyword>
<evidence type="ECO:0000259" key="5">
    <source>
        <dbReference type="PROSITE" id="PS50072"/>
    </source>
</evidence>
<dbReference type="PROSITE" id="PS50072">
    <property type="entry name" value="CSA_PPIASE_2"/>
    <property type="match status" value="1"/>
</dbReference>
<evidence type="ECO:0000256" key="1">
    <source>
        <dbReference type="ARBA" id="ARBA00013194"/>
    </source>
</evidence>
<dbReference type="InterPro" id="IPR029000">
    <property type="entry name" value="Cyclophilin-like_dom_sf"/>
</dbReference>
<dbReference type="Gene3D" id="2.40.100.10">
    <property type="entry name" value="Cyclophilin-like"/>
    <property type="match status" value="1"/>
</dbReference>
<comment type="caution">
    <text evidence="6">The sequence shown here is derived from an EMBL/GenBank/DDBJ whole genome shotgun (WGS) entry which is preliminary data.</text>
</comment>
<dbReference type="AlphaFoldDB" id="A0A420EF34"/>
<evidence type="ECO:0000256" key="2">
    <source>
        <dbReference type="ARBA" id="ARBA00023110"/>
    </source>
</evidence>
<dbReference type="InterPro" id="IPR044666">
    <property type="entry name" value="Cyclophilin_A-like"/>
</dbReference>
<accession>A0A420EF34</accession>
<dbReference type="EMBL" id="RAPF01000006">
    <property type="protein sequence ID" value="RKF19292.1"/>
    <property type="molecule type" value="Genomic_DNA"/>
</dbReference>
<evidence type="ECO:0000313" key="7">
    <source>
        <dbReference type="Proteomes" id="UP000284395"/>
    </source>
</evidence>
<dbReference type="Pfam" id="PF00160">
    <property type="entry name" value="Pro_isomerase"/>
    <property type="match status" value="1"/>
</dbReference>
<reference evidence="6 7" key="1">
    <citation type="submission" date="2018-09" db="EMBL/GenBank/DDBJ databases">
        <title>Altererythrobacter spongiae sp. nov., isolated from a marine sponge.</title>
        <authorList>
            <person name="Zhuang L."/>
            <person name="Luo L."/>
        </authorList>
    </citation>
    <scope>NUCLEOTIDE SEQUENCE [LARGE SCALE GENOMIC DNA]</scope>
    <source>
        <strain evidence="6 7">HN-Y73</strain>
    </source>
</reference>
<feature type="signal peptide" evidence="4">
    <location>
        <begin position="1"/>
        <end position="20"/>
    </location>
</feature>
<evidence type="ECO:0000313" key="6">
    <source>
        <dbReference type="EMBL" id="RKF19292.1"/>
    </source>
</evidence>
<feature type="chain" id="PRO_5019001562" description="peptidylprolyl isomerase" evidence="4">
    <location>
        <begin position="21"/>
        <end position="228"/>
    </location>
</feature>
<keyword evidence="3 6" id="KW-0413">Isomerase</keyword>
<protein>
    <recommendedName>
        <fullName evidence="1">peptidylprolyl isomerase</fullName>
        <ecNumber evidence="1">5.2.1.8</ecNumber>
    </recommendedName>
</protein>
<dbReference type="CDD" id="cd00317">
    <property type="entry name" value="cyclophilin"/>
    <property type="match status" value="1"/>
</dbReference>
<dbReference type="InterPro" id="IPR002130">
    <property type="entry name" value="Cyclophilin-type_PPIase_dom"/>
</dbReference>
<keyword evidence="4" id="KW-0732">Signal</keyword>